<dbReference type="PROSITE" id="PS50850">
    <property type="entry name" value="MFS"/>
    <property type="match status" value="1"/>
</dbReference>
<feature type="transmembrane region" description="Helical" evidence="8">
    <location>
        <begin position="144"/>
        <end position="169"/>
    </location>
</feature>
<evidence type="ECO:0000256" key="3">
    <source>
        <dbReference type="ARBA" id="ARBA00022448"/>
    </source>
</evidence>
<dbReference type="PANTHER" id="PTHR43271:SF1">
    <property type="entry name" value="INNER MEMBRANE TRANSPORT PROTEIN YNFM"/>
    <property type="match status" value="1"/>
</dbReference>
<evidence type="ECO:0000313" key="11">
    <source>
        <dbReference type="Proteomes" id="UP000017747"/>
    </source>
</evidence>
<keyword evidence="4" id="KW-1003">Cell membrane</keyword>
<feature type="domain" description="Major facilitator superfamily (MFS) profile" evidence="9">
    <location>
        <begin position="16"/>
        <end position="399"/>
    </location>
</feature>
<dbReference type="eggNOG" id="COG2814">
    <property type="taxonomic scope" value="Bacteria"/>
</dbReference>
<keyword evidence="7 8" id="KW-0472">Membrane</keyword>
<keyword evidence="6 8" id="KW-1133">Transmembrane helix</keyword>
<reference evidence="10 11" key="1">
    <citation type="journal article" date="2014" name="Genome Announc.">
        <title>Genome Sequence of Youngiibacter fragilis, the Type Strain of the Genus Youngiibacter.</title>
        <authorList>
            <person name="Wawrik C.B."/>
            <person name="Callaghan A.V."/>
            <person name="Stamps B.W."/>
            <person name="Wawrik B."/>
        </authorList>
    </citation>
    <scope>NUCLEOTIDE SEQUENCE [LARGE SCALE GENOMIC DNA]</scope>
    <source>
        <strain evidence="10 11">232.1</strain>
    </source>
</reference>
<dbReference type="EMBL" id="AXUN02000167">
    <property type="protein sequence ID" value="ETA81033.1"/>
    <property type="molecule type" value="Genomic_DNA"/>
</dbReference>
<keyword evidence="5 8" id="KW-0812">Transmembrane</keyword>
<dbReference type="InterPro" id="IPR036259">
    <property type="entry name" value="MFS_trans_sf"/>
</dbReference>
<dbReference type="CDD" id="cd17324">
    <property type="entry name" value="MFS_NepI_like"/>
    <property type="match status" value="1"/>
</dbReference>
<name>V7I579_9CLOT</name>
<protein>
    <submittedName>
        <fullName evidence="10">MFS transporter</fullName>
    </submittedName>
</protein>
<dbReference type="GO" id="GO:0022857">
    <property type="term" value="F:transmembrane transporter activity"/>
    <property type="evidence" value="ECO:0007669"/>
    <property type="project" value="InterPro"/>
</dbReference>
<dbReference type="PATRIC" id="fig|994573.3.peg.1612"/>
<comment type="subcellular location">
    <subcellularLocation>
        <location evidence="1">Cell membrane</location>
        <topology evidence="1">Multi-pass membrane protein</topology>
    </subcellularLocation>
</comment>
<dbReference type="SUPFAM" id="SSF103473">
    <property type="entry name" value="MFS general substrate transporter"/>
    <property type="match status" value="1"/>
</dbReference>
<feature type="transmembrane region" description="Helical" evidence="8">
    <location>
        <begin position="259"/>
        <end position="277"/>
    </location>
</feature>
<organism evidence="10 11">
    <name type="scientific">Youngiibacter fragilis 232.1</name>
    <dbReference type="NCBI Taxonomy" id="994573"/>
    <lineage>
        <taxon>Bacteria</taxon>
        <taxon>Bacillati</taxon>
        <taxon>Bacillota</taxon>
        <taxon>Clostridia</taxon>
        <taxon>Eubacteriales</taxon>
        <taxon>Clostridiaceae</taxon>
        <taxon>Youngiibacter</taxon>
    </lineage>
</organism>
<dbReference type="GO" id="GO:0005886">
    <property type="term" value="C:plasma membrane"/>
    <property type="evidence" value="ECO:0007669"/>
    <property type="project" value="UniProtKB-SubCell"/>
</dbReference>
<feature type="transmembrane region" description="Helical" evidence="8">
    <location>
        <begin position="289"/>
        <end position="310"/>
    </location>
</feature>
<evidence type="ECO:0000313" key="10">
    <source>
        <dbReference type="EMBL" id="ETA81033.1"/>
    </source>
</evidence>
<feature type="transmembrane region" description="Helical" evidence="8">
    <location>
        <begin position="175"/>
        <end position="195"/>
    </location>
</feature>
<evidence type="ECO:0000256" key="4">
    <source>
        <dbReference type="ARBA" id="ARBA00022475"/>
    </source>
</evidence>
<evidence type="ECO:0000256" key="5">
    <source>
        <dbReference type="ARBA" id="ARBA00022692"/>
    </source>
</evidence>
<feature type="transmembrane region" description="Helical" evidence="8">
    <location>
        <begin position="58"/>
        <end position="78"/>
    </location>
</feature>
<dbReference type="InterPro" id="IPR020846">
    <property type="entry name" value="MFS_dom"/>
</dbReference>
<dbReference type="PANTHER" id="PTHR43271">
    <property type="entry name" value="BLL2771 PROTEIN"/>
    <property type="match status" value="1"/>
</dbReference>
<dbReference type="Proteomes" id="UP000017747">
    <property type="component" value="Unassembled WGS sequence"/>
</dbReference>
<gene>
    <name evidence="10" type="ORF">T472_0208710</name>
</gene>
<dbReference type="AlphaFoldDB" id="V7I579"/>
<comment type="similarity">
    <text evidence="2">Belongs to the major facilitator superfamily.</text>
</comment>
<comment type="caution">
    <text evidence="10">The sequence shown here is derived from an EMBL/GenBank/DDBJ whole genome shotgun (WGS) entry which is preliminary data.</text>
</comment>
<evidence type="ECO:0000256" key="2">
    <source>
        <dbReference type="ARBA" id="ARBA00008335"/>
    </source>
</evidence>
<sequence length="405" mass="43997">MMNVIHTEHDKNYRKRFRNANIALFLGAFNTFAIMNSTQPILPNLASEFSLLPASASLSQSVTTLTLAFCLLIAGSISEVYGRKVVMSISAVASAVLAILSGFSSTFELLILIRVLQGIALAGLPAIAMAYISEEFDRKDIPFAMGLYISGNTIGGMSGRLIIGLLANIFTWRSALIFIGAIGVINSIGFVLLLPESRNFIAKKMDVRSLTGSLIGHMRNPRLVLIYGMSFLMMGSFVSIYNYIGFELIAPPYLLDRRLVSFVFLIYLTGTFSSTFLSSMSARHRRSHIIIPSMLIMILGTVMTLSGVLVVTVLGIALFTFGFFGCHPINSAWVAGIAKSSKAQASSLYLFFYYAGASVGGTVSGIFYQSFGWTGIVISITVFVLVSLLFLLVLTTAYREVEAIA</sequence>
<proteinExistence type="inferred from homology"/>
<feature type="transmembrane region" description="Helical" evidence="8">
    <location>
        <begin position="373"/>
        <end position="394"/>
    </location>
</feature>
<feature type="transmembrane region" description="Helical" evidence="8">
    <location>
        <begin position="109"/>
        <end position="132"/>
    </location>
</feature>
<dbReference type="Gene3D" id="1.20.1250.20">
    <property type="entry name" value="MFS general substrate transporter like domains"/>
    <property type="match status" value="1"/>
</dbReference>
<feature type="transmembrane region" description="Helical" evidence="8">
    <location>
        <begin position="348"/>
        <end position="367"/>
    </location>
</feature>
<dbReference type="Pfam" id="PF07690">
    <property type="entry name" value="MFS_1"/>
    <property type="match status" value="1"/>
</dbReference>
<feature type="transmembrane region" description="Helical" evidence="8">
    <location>
        <begin position="85"/>
        <end position="103"/>
    </location>
</feature>
<feature type="transmembrane region" description="Helical" evidence="8">
    <location>
        <begin position="20"/>
        <end position="38"/>
    </location>
</feature>
<accession>V7I579</accession>
<keyword evidence="3" id="KW-0813">Transport</keyword>
<feature type="transmembrane region" description="Helical" evidence="8">
    <location>
        <begin position="316"/>
        <end position="336"/>
    </location>
</feature>
<feature type="transmembrane region" description="Helical" evidence="8">
    <location>
        <begin position="223"/>
        <end position="244"/>
    </location>
</feature>
<evidence type="ECO:0000256" key="6">
    <source>
        <dbReference type="ARBA" id="ARBA00022989"/>
    </source>
</evidence>
<dbReference type="InterPro" id="IPR011701">
    <property type="entry name" value="MFS"/>
</dbReference>
<evidence type="ECO:0000256" key="8">
    <source>
        <dbReference type="SAM" id="Phobius"/>
    </source>
</evidence>
<evidence type="ECO:0000259" key="9">
    <source>
        <dbReference type="PROSITE" id="PS50850"/>
    </source>
</evidence>
<dbReference type="STRING" id="994573.T472_0208710"/>
<evidence type="ECO:0000256" key="7">
    <source>
        <dbReference type="ARBA" id="ARBA00023136"/>
    </source>
</evidence>
<keyword evidence="11" id="KW-1185">Reference proteome</keyword>
<dbReference type="RefSeq" id="WP_023388509.1">
    <property type="nucleotide sequence ID" value="NZ_AXUN02000167.1"/>
</dbReference>
<evidence type="ECO:0000256" key="1">
    <source>
        <dbReference type="ARBA" id="ARBA00004651"/>
    </source>
</evidence>